<dbReference type="SUPFAM" id="SSF46689">
    <property type="entry name" value="Homeodomain-like"/>
    <property type="match status" value="2"/>
</dbReference>
<dbReference type="Pfam" id="PF12833">
    <property type="entry name" value="HTH_18"/>
    <property type="match status" value="1"/>
</dbReference>
<comment type="caution">
    <text evidence="5">The sequence shown here is derived from an EMBL/GenBank/DDBJ whole genome shotgun (WGS) entry which is preliminary data.</text>
</comment>
<dbReference type="EMBL" id="JACYFG010000040">
    <property type="protein sequence ID" value="MBD5781296.1"/>
    <property type="molecule type" value="Genomic_DNA"/>
</dbReference>
<dbReference type="InterPro" id="IPR018062">
    <property type="entry name" value="HTH_AraC-typ_CS"/>
</dbReference>
<dbReference type="AlphaFoldDB" id="A0A927FCK6"/>
<protein>
    <submittedName>
        <fullName evidence="5">Helix-turn-helix domain-containing protein</fullName>
    </submittedName>
</protein>
<dbReference type="SUPFAM" id="SSF51215">
    <property type="entry name" value="Regulatory protein AraC"/>
    <property type="match status" value="1"/>
</dbReference>
<dbReference type="Pfam" id="PF02311">
    <property type="entry name" value="AraC_binding"/>
    <property type="match status" value="1"/>
</dbReference>
<name>A0A927FCK6_9BACT</name>
<dbReference type="InterPro" id="IPR003313">
    <property type="entry name" value="AraC-bd"/>
</dbReference>
<dbReference type="InterPro" id="IPR018060">
    <property type="entry name" value="HTH_AraC"/>
</dbReference>
<dbReference type="PANTHER" id="PTHR43280:SF2">
    <property type="entry name" value="HTH-TYPE TRANSCRIPTIONAL REGULATOR EXSA"/>
    <property type="match status" value="1"/>
</dbReference>
<evidence type="ECO:0000256" key="3">
    <source>
        <dbReference type="ARBA" id="ARBA00023163"/>
    </source>
</evidence>
<dbReference type="InterPro" id="IPR009057">
    <property type="entry name" value="Homeodomain-like_sf"/>
</dbReference>
<dbReference type="GO" id="GO:0043565">
    <property type="term" value="F:sequence-specific DNA binding"/>
    <property type="evidence" value="ECO:0007669"/>
    <property type="project" value="InterPro"/>
</dbReference>
<dbReference type="Gene3D" id="1.10.10.60">
    <property type="entry name" value="Homeodomain-like"/>
    <property type="match status" value="2"/>
</dbReference>
<dbReference type="InterPro" id="IPR020449">
    <property type="entry name" value="Tscrpt_reg_AraC-type_HTH"/>
</dbReference>
<dbReference type="PROSITE" id="PS01124">
    <property type="entry name" value="HTH_ARAC_FAMILY_2"/>
    <property type="match status" value="1"/>
</dbReference>
<sequence length="304" mass="35081">MQTPYSQAASQLAALRMQAPDDYFHGVKARNLCYVDNIVLFHRTRKRELQRRTFESRPHHRFVLIACFETEGAINVDGRVFHLHPGDAFLVKPYQFHFYMEVQNERMNWLFLTFETRNPKPFEVFANTPIPLSQALCQDAVDIATRYTQRETLDEVSLDMTTFAASSLLNKLRAYSLNRSRKLIASPKYPTAGYELVEKINTFLEMQSEESTSITQIATALSLSESHLRKRFKTLTGVSLGSYLVHYKLNRAVKLLVHSDDSLTQIALDCGYESLAAFSRSFKKQLGISPSRYRTSERFDRLKK</sequence>
<evidence type="ECO:0000313" key="6">
    <source>
        <dbReference type="Proteomes" id="UP000622317"/>
    </source>
</evidence>
<gene>
    <name evidence="5" type="ORF">IEN85_17480</name>
</gene>
<evidence type="ECO:0000256" key="1">
    <source>
        <dbReference type="ARBA" id="ARBA00023015"/>
    </source>
</evidence>
<dbReference type="PRINTS" id="PR00032">
    <property type="entry name" value="HTHARAC"/>
</dbReference>
<dbReference type="InterPro" id="IPR037923">
    <property type="entry name" value="HTH-like"/>
</dbReference>
<evidence type="ECO:0000259" key="4">
    <source>
        <dbReference type="PROSITE" id="PS01124"/>
    </source>
</evidence>
<dbReference type="Proteomes" id="UP000622317">
    <property type="component" value="Unassembled WGS sequence"/>
</dbReference>
<reference evidence="5" key="1">
    <citation type="submission" date="2020-09" db="EMBL/GenBank/DDBJ databases">
        <title>Pelagicoccus enzymogenes sp. nov. with an EPS production, isolated from marine sediment.</title>
        <authorList>
            <person name="Feng X."/>
        </authorList>
    </citation>
    <scope>NUCLEOTIDE SEQUENCE</scope>
    <source>
        <strain evidence="5">NFK12</strain>
    </source>
</reference>
<dbReference type="GO" id="GO:0003700">
    <property type="term" value="F:DNA-binding transcription factor activity"/>
    <property type="evidence" value="ECO:0007669"/>
    <property type="project" value="InterPro"/>
</dbReference>
<keyword evidence="1" id="KW-0805">Transcription regulation</keyword>
<dbReference type="PROSITE" id="PS00041">
    <property type="entry name" value="HTH_ARAC_FAMILY_1"/>
    <property type="match status" value="1"/>
</dbReference>
<feature type="domain" description="HTH araC/xylS-type" evidence="4">
    <location>
        <begin position="198"/>
        <end position="296"/>
    </location>
</feature>
<keyword evidence="2" id="KW-0238">DNA-binding</keyword>
<accession>A0A927FCK6</accession>
<proteinExistence type="predicted"/>
<evidence type="ECO:0000256" key="2">
    <source>
        <dbReference type="ARBA" id="ARBA00023125"/>
    </source>
</evidence>
<keyword evidence="6" id="KW-1185">Reference proteome</keyword>
<dbReference type="RefSeq" id="WP_191618395.1">
    <property type="nucleotide sequence ID" value="NZ_JACYFG010000040.1"/>
</dbReference>
<evidence type="ECO:0000313" key="5">
    <source>
        <dbReference type="EMBL" id="MBD5781296.1"/>
    </source>
</evidence>
<dbReference type="SMART" id="SM00342">
    <property type="entry name" value="HTH_ARAC"/>
    <property type="match status" value="1"/>
</dbReference>
<dbReference type="PANTHER" id="PTHR43280">
    <property type="entry name" value="ARAC-FAMILY TRANSCRIPTIONAL REGULATOR"/>
    <property type="match status" value="1"/>
</dbReference>
<keyword evidence="3" id="KW-0804">Transcription</keyword>
<organism evidence="5 6">
    <name type="scientific">Pelagicoccus enzymogenes</name>
    <dbReference type="NCBI Taxonomy" id="2773457"/>
    <lineage>
        <taxon>Bacteria</taxon>
        <taxon>Pseudomonadati</taxon>
        <taxon>Verrucomicrobiota</taxon>
        <taxon>Opitutia</taxon>
        <taxon>Puniceicoccales</taxon>
        <taxon>Pelagicoccaceae</taxon>
        <taxon>Pelagicoccus</taxon>
    </lineage>
</organism>